<organism evidence="4 5">
    <name type="scientific">Marasmius crinis-equi</name>
    <dbReference type="NCBI Taxonomy" id="585013"/>
    <lineage>
        <taxon>Eukaryota</taxon>
        <taxon>Fungi</taxon>
        <taxon>Dikarya</taxon>
        <taxon>Basidiomycota</taxon>
        <taxon>Agaricomycotina</taxon>
        <taxon>Agaricomycetes</taxon>
        <taxon>Agaricomycetidae</taxon>
        <taxon>Agaricales</taxon>
        <taxon>Marasmiineae</taxon>
        <taxon>Marasmiaceae</taxon>
        <taxon>Marasmius</taxon>
    </lineage>
</organism>
<name>A0ABR3EX43_9AGAR</name>
<dbReference type="InterPro" id="IPR013126">
    <property type="entry name" value="Hsp_70_fam"/>
</dbReference>
<keyword evidence="4" id="KW-0346">Stress response</keyword>
<protein>
    <submittedName>
        <fullName evidence="4">Heat shock protein ssb1</fullName>
    </submittedName>
</protein>
<sequence>MEIPTRACFSAEGTLRFGHDCDDALDKPDAIHNILQYVELIILPPVVKWEQKGTSFLDRVRDSARQLPLIFSQTSDTARTVTLESGQTFAYTPTQLISGFLDHIQSLASIYFNQTITSAIVTVPSYYTYDQRAALRSVSTSSTASTSTLNLKSLFRYFQSSSLEILRVPSQSTAVVYAHGLLSLSGEQNILTYHLNLEDLTDFEVTASFLEDGVSEILGSSRMEFEDRVVEWLVEELGRNLFPDQWRWYDKVLELPGVKEDKLKAIARNARVDLLSGDNAEVGVVFTDIGYSNISTVLTRELFFDLNRDLLFQTLALSMKALRAAAQHEHKAGIWNIDQIVLSGKSSALPPVIDLLGTFFPNIPILSSSNDGIVTPETAAVVGAARQAVVAFSDYVSPDECIGCFELSAMDISVGLENGVVGVIIPRHSMLPTQKSRKLSSSTGDIRIYGGFGRYTNNTVLLGTLPLPVGDGEVTVKAAIDPEGKAVEVIVQRQGQDLTTTSSLVKDIPLVYSLWTEDEIIQLIDESVEYDRKAREADAT</sequence>
<gene>
    <name evidence="4" type="primary">SSB1_2</name>
    <name evidence="4" type="ORF">V5O48_014542</name>
</gene>
<dbReference type="SUPFAM" id="SSF53067">
    <property type="entry name" value="Actin-like ATPase domain"/>
    <property type="match status" value="2"/>
</dbReference>
<dbReference type="Gene3D" id="3.30.30.30">
    <property type="match status" value="1"/>
</dbReference>
<evidence type="ECO:0000256" key="1">
    <source>
        <dbReference type="ARBA" id="ARBA00022741"/>
    </source>
</evidence>
<dbReference type="PANTHER" id="PTHR19375">
    <property type="entry name" value="HEAT SHOCK PROTEIN 70KDA"/>
    <property type="match status" value="1"/>
</dbReference>
<dbReference type="EMBL" id="JBAHYK010001583">
    <property type="protein sequence ID" value="KAL0567455.1"/>
    <property type="molecule type" value="Genomic_DNA"/>
</dbReference>
<evidence type="ECO:0000313" key="5">
    <source>
        <dbReference type="Proteomes" id="UP001465976"/>
    </source>
</evidence>
<dbReference type="Gene3D" id="3.30.420.40">
    <property type="match status" value="2"/>
</dbReference>
<accession>A0ABR3EX43</accession>
<reference evidence="4 5" key="1">
    <citation type="submission" date="2024-02" db="EMBL/GenBank/DDBJ databases">
        <title>A draft genome for the cacao thread blight pathogen Marasmius crinis-equi.</title>
        <authorList>
            <person name="Cohen S.P."/>
            <person name="Baruah I.K."/>
            <person name="Amoako-Attah I."/>
            <person name="Bukari Y."/>
            <person name="Meinhardt L.W."/>
            <person name="Bailey B.A."/>
        </authorList>
    </citation>
    <scope>NUCLEOTIDE SEQUENCE [LARGE SCALE GENOMIC DNA]</scope>
    <source>
        <strain evidence="4 5">GH-76</strain>
    </source>
</reference>
<dbReference type="InterPro" id="IPR043129">
    <property type="entry name" value="ATPase_NBD"/>
</dbReference>
<dbReference type="Proteomes" id="UP001465976">
    <property type="component" value="Unassembled WGS sequence"/>
</dbReference>
<proteinExistence type="inferred from homology"/>
<keyword evidence="1 3" id="KW-0547">Nucleotide-binding</keyword>
<keyword evidence="5" id="KW-1185">Reference proteome</keyword>
<keyword evidence="2 3" id="KW-0067">ATP-binding</keyword>
<comment type="caution">
    <text evidence="4">The sequence shown here is derived from an EMBL/GenBank/DDBJ whole genome shotgun (WGS) entry which is preliminary data.</text>
</comment>
<evidence type="ECO:0000256" key="2">
    <source>
        <dbReference type="ARBA" id="ARBA00022840"/>
    </source>
</evidence>
<evidence type="ECO:0000256" key="3">
    <source>
        <dbReference type="RuleBase" id="RU003322"/>
    </source>
</evidence>
<dbReference type="Gene3D" id="2.60.34.10">
    <property type="entry name" value="Substrate Binding Domain Of DNAk, Chain A, domain 1"/>
    <property type="match status" value="1"/>
</dbReference>
<comment type="similarity">
    <text evidence="3">Belongs to the heat shock protein 70 family.</text>
</comment>
<dbReference type="SUPFAM" id="SSF100920">
    <property type="entry name" value="Heat shock protein 70kD (HSP70), peptide-binding domain"/>
    <property type="match status" value="1"/>
</dbReference>
<dbReference type="Gene3D" id="3.90.640.10">
    <property type="entry name" value="Actin, Chain A, domain 4"/>
    <property type="match status" value="1"/>
</dbReference>
<dbReference type="PRINTS" id="PR00301">
    <property type="entry name" value="HEATSHOCK70"/>
</dbReference>
<dbReference type="Pfam" id="PF00012">
    <property type="entry name" value="HSP70"/>
    <property type="match status" value="1"/>
</dbReference>
<dbReference type="InterPro" id="IPR029047">
    <property type="entry name" value="HSP70_peptide-bd_sf"/>
</dbReference>
<evidence type="ECO:0000313" key="4">
    <source>
        <dbReference type="EMBL" id="KAL0567455.1"/>
    </source>
</evidence>